<accession>A0A438KJZ7</accession>
<evidence type="ECO:0008006" key="3">
    <source>
        <dbReference type="Google" id="ProtNLM"/>
    </source>
</evidence>
<gene>
    <name evidence="1" type="ORF">CK203_002058</name>
</gene>
<organism evidence="1 2">
    <name type="scientific">Vitis vinifera</name>
    <name type="common">Grape</name>
    <dbReference type="NCBI Taxonomy" id="29760"/>
    <lineage>
        <taxon>Eukaryota</taxon>
        <taxon>Viridiplantae</taxon>
        <taxon>Streptophyta</taxon>
        <taxon>Embryophyta</taxon>
        <taxon>Tracheophyta</taxon>
        <taxon>Spermatophyta</taxon>
        <taxon>Magnoliopsida</taxon>
        <taxon>eudicotyledons</taxon>
        <taxon>Gunneridae</taxon>
        <taxon>Pentapetalae</taxon>
        <taxon>rosids</taxon>
        <taxon>Vitales</taxon>
        <taxon>Vitaceae</taxon>
        <taxon>Viteae</taxon>
        <taxon>Vitis</taxon>
    </lineage>
</organism>
<evidence type="ECO:0000313" key="2">
    <source>
        <dbReference type="Proteomes" id="UP000288805"/>
    </source>
</evidence>
<sequence>MRSPLTIFFSIAKKQVKCGSCSLLFGVNWVFPSLVRETLLGWKGAFVGKKRRAIWNVGPLYLFWSVWKTRNKIAFDDGVLSLQKLKAFFL</sequence>
<protein>
    <recommendedName>
        <fullName evidence="3">Reverse transcriptase zinc-binding domain-containing protein</fullName>
    </recommendedName>
</protein>
<name>A0A438KJZ7_VITVI</name>
<dbReference type="Proteomes" id="UP000288805">
    <property type="component" value="Unassembled WGS sequence"/>
</dbReference>
<comment type="caution">
    <text evidence="1">The sequence shown here is derived from an EMBL/GenBank/DDBJ whole genome shotgun (WGS) entry which is preliminary data.</text>
</comment>
<evidence type="ECO:0000313" key="1">
    <source>
        <dbReference type="EMBL" id="RVX21535.1"/>
    </source>
</evidence>
<dbReference type="AlphaFoldDB" id="A0A438KJZ7"/>
<dbReference type="EMBL" id="QGNW01000005">
    <property type="protein sequence ID" value="RVX21535.1"/>
    <property type="molecule type" value="Genomic_DNA"/>
</dbReference>
<proteinExistence type="predicted"/>
<reference evidence="1 2" key="1">
    <citation type="journal article" date="2018" name="PLoS Genet.">
        <title>Population sequencing reveals clonal diversity and ancestral inbreeding in the grapevine cultivar Chardonnay.</title>
        <authorList>
            <person name="Roach M.J."/>
            <person name="Johnson D.L."/>
            <person name="Bohlmann J."/>
            <person name="van Vuuren H.J."/>
            <person name="Jones S.J."/>
            <person name="Pretorius I.S."/>
            <person name="Schmidt S.A."/>
            <person name="Borneman A.R."/>
        </authorList>
    </citation>
    <scope>NUCLEOTIDE SEQUENCE [LARGE SCALE GENOMIC DNA]</scope>
    <source>
        <strain evidence="2">cv. Chardonnay</strain>
        <tissue evidence="1">Leaf</tissue>
    </source>
</reference>